<dbReference type="AlphaFoldDB" id="A0AB37USW8"/>
<evidence type="ECO:0008006" key="3">
    <source>
        <dbReference type="Google" id="ProtNLM"/>
    </source>
</evidence>
<dbReference type="RefSeq" id="WP_106166287.1">
    <property type="nucleotide sequence ID" value="NZ_JAVKZF010000006.1"/>
</dbReference>
<dbReference type="Proteomes" id="UP000282574">
    <property type="component" value="Unassembled WGS sequence"/>
</dbReference>
<dbReference type="SUPFAM" id="SSF51197">
    <property type="entry name" value="Clavaminate synthase-like"/>
    <property type="match status" value="1"/>
</dbReference>
<name>A0AB37USW8_9CYAN</name>
<dbReference type="EMBL" id="RSCK01000002">
    <property type="protein sequence ID" value="RUT14247.1"/>
    <property type="molecule type" value="Genomic_DNA"/>
</dbReference>
<gene>
    <name evidence="1" type="ORF">DSM107010_02780</name>
</gene>
<comment type="caution">
    <text evidence="1">The sequence shown here is derived from an EMBL/GenBank/DDBJ whole genome shotgun (WGS) entry which is preliminary data.</text>
</comment>
<dbReference type="Gene3D" id="2.60.120.620">
    <property type="entry name" value="q2cbj1_9rhob like domain"/>
    <property type="match status" value="1"/>
</dbReference>
<evidence type="ECO:0000313" key="1">
    <source>
        <dbReference type="EMBL" id="RUT14247.1"/>
    </source>
</evidence>
<reference evidence="1 2" key="1">
    <citation type="journal article" date="2019" name="Genome Biol. Evol.">
        <title>Day and night: Metabolic profiles and evolutionary relationships of six axenic non-marine cyanobacteria.</title>
        <authorList>
            <person name="Will S.E."/>
            <person name="Henke P."/>
            <person name="Boedeker C."/>
            <person name="Huang S."/>
            <person name="Brinkmann H."/>
            <person name="Rohde M."/>
            <person name="Jarek M."/>
            <person name="Friedl T."/>
            <person name="Seufert S."/>
            <person name="Schumacher M."/>
            <person name="Overmann J."/>
            <person name="Neumann-Schaal M."/>
            <person name="Petersen J."/>
        </authorList>
    </citation>
    <scope>NUCLEOTIDE SEQUENCE [LARGE SCALE GENOMIC DNA]</scope>
    <source>
        <strain evidence="1 2">SAG 39.79</strain>
    </source>
</reference>
<sequence>MLITKRIHQVRNKILRKIFDTPVFTIPSELAYKEAVEQHTHKLPVLTPNDSQIVKTLKQEGIFITSLEALNISSTPSVLASVKKILPTLRNVLPSNKQEFALHASNAQIIEHPELFLWGLEDRLLDITENYIGLPISYHGVYFRKDLANDVKIKSRLWHIDTEDRCVFKIIIYLHDVSEGNGPFQYISKPLTALLSNSLGYKHGYLQDKTVEPIIPQSEWISCTGAAGTVILVDTGSIFHRGKVPENSDRFALFYDYSSREPKYPYYCKSSLPQKDLLTLMPRLSTHQQQCLWGVD</sequence>
<organism evidence="1 2">
    <name type="scientific">Chroococcidiopsis cubana SAG 39.79</name>
    <dbReference type="NCBI Taxonomy" id="388085"/>
    <lineage>
        <taxon>Bacteria</taxon>
        <taxon>Bacillati</taxon>
        <taxon>Cyanobacteriota</taxon>
        <taxon>Cyanophyceae</taxon>
        <taxon>Chroococcidiopsidales</taxon>
        <taxon>Chroococcidiopsidaceae</taxon>
        <taxon>Chroococcidiopsis</taxon>
    </lineage>
</organism>
<accession>A0AB37USW8</accession>
<proteinExistence type="predicted"/>
<keyword evidence="2" id="KW-1185">Reference proteome</keyword>
<evidence type="ECO:0000313" key="2">
    <source>
        <dbReference type="Proteomes" id="UP000282574"/>
    </source>
</evidence>
<protein>
    <recommendedName>
        <fullName evidence="3">Phytanoyl-CoA dioxygenase</fullName>
    </recommendedName>
</protein>